<protein>
    <submittedName>
        <fullName evidence="1">Uncharacterized protein</fullName>
    </submittedName>
</protein>
<dbReference type="Proteomes" id="UP000785679">
    <property type="component" value="Unassembled WGS sequence"/>
</dbReference>
<proteinExistence type="predicted"/>
<accession>A0A8J8P5M6</accession>
<name>A0A8J8P5M6_HALGN</name>
<sequence length="86" mass="10301">MIMLFSQVKQIQISQFSPLFYFYLNLYFTSKPTDHFVIWITVFHMSGGGTPRKMHNFGTSRDFWCNKEQQREQVLGILHFQKGYID</sequence>
<dbReference type="EMBL" id="RRYP01000279">
    <property type="protein sequence ID" value="TNV87683.1"/>
    <property type="molecule type" value="Genomic_DNA"/>
</dbReference>
<dbReference type="AlphaFoldDB" id="A0A8J8P5M6"/>
<keyword evidence="2" id="KW-1185">Reference proteome</keyword>
<reference evidence="1" key="1">
    <citation type="submission" date="2019-06" db="EMBL/GenBank/DDBJ databases">
        <authorList>
            <person name="Zheng W."/>
        </authorList>
    </citation>
    <scope>NUCLEOTIDE SEQUENCE</scope>
    <source>
        <strain evidence="1">QDHG01</strain>
    </source>
</reference>
<evidence type="ECO:0000313" key="2">
    <source>
        <dbReference type="Proteomes" id="UP000785679"/>
    </source>
</evidence>
<comment type="caution">
    <text evidence="1">The sequence shown here is derived from an EMBL/GenBank/DDBJ whole genome shotgun (WGS) entry which is preliminary data.</text>
</comment>
<gene>
    <name evidence="1" type="ORF">FGO68_gene5858</name>
</gene>
<evidence type="ECO:0000313" key="1">
    <source>
        <dbReference type="EMBL" id="TNV87683.1"/>
    </source>
</evidence>
<organism evidence="1 2">
    <name type="scientific">Halteria grandinella</name>
    <dbReference type="NCBI Taxonomy" id="5974"/>
    <lineage>
        <taxon>Eukaryota</taxon>
        <taxon>Sar</taxon>
        <taxon>Alveolata</taxon>
        <taxon>Ciliophora</taxon>
        <taxon>Intramacronucleata</taxon>
        <taxon>Spirotrichea</taxon>
        <taxon>Stichotrichia</taxon>
        <taxon>Sporadotrichida</taxon>
        <taxon>Halteriidae</taxon>
        <taxon>Halteria</taxon>
    </lineage>
</organism>